<comment type="caution">
    <text evidence="2">The sequence shown here is derived from an EMBL/GenBank/DDBJ whole genome shotgun (WGS) entry which is preliminary data.</text>
</comment>
<dbReference type="Proteomes" id="UP001228905">
    <property type="component" value="Unassembled WGS sequence"/>
</dbReference>
<evidence type="ECO:0000313" key="3">
    <source>
        <dbReference type="Proteomes" id="UP001228905"/>
    </source>
</evidence>
<reference evidence="2 3" key="1">
    <citation type="submission" date="2023-07" db="EMBL/GenBank/DDBJ databases">
        <title>Genomic Encyclopedia of Type Strains, Phase IV (KMG-IV): sequencing the most valuable type-strain genomes for metagenomic binning, comparative biology and taxonomic classification.</title>
        <authorList>
            <person name="Goeker M."/>
        </authorList>
    </citation>
    <scope>NUCLEOTIDE SEQUENCE [LARGE SCALE GENOMIC DNA]</scope>
    <source>
        <strain evidence="2 3">DSM 18695</strain>
    </source>
</reference>
<sequence>MGSLPIQSAPVQRSRSMRAAEPAGGVGAASWSTLTPQPFAAIEASTMFNPWQTPWPFAADSGVEPAWAGAFGIPFAGADAT</sequence>
<feature type="compositionally biased region" description="Polar residues" evidence="1">
    <location>
        <begin position="1"/>
        <end position="14"/>
    </location>
</feature>
<dbReference type="EMBL" id="JAUSVS010000001">
    <property type="protein sequence ID" value="MDQ0462482.1"/>
    <property type="molecule type" value="Genomic_DNA"/>
</dbReference>
<keyword evidence="3" id="KW-1185">Reference proteome</keyword>
<gene>
    <name evidence="2" type="ORF">QO010_000230</name>
</gene>
<evidence type="ECO:0000313" key="2">
    <source>
        <dbReference type="EMBL" id="MDQ0462482.1"/>
    </source>
</evidence>
<evidence type="ECO:0000256" key="1">
    <source>
        <dbReference type="SAM" id="MobiDB-lite"/>
    </source>
</evidence>
<organism evidence="2 3">
    <name type="scientific">Caulobacter ginsengisoli</name>
    <dbReference type="NCBI Taxonomy" id="400775"/>
    <lineage>
        <taxon>Bacteria</taxon>
        <taxon>Pseudomonadati</taxon>
        <taxon>Pseudomonadota</taxon>
        <taxon>Alphaproteobacteria</taxon>
        <taxon>Caulobacterales</taxon>
        <taxon>Caulobacteraceae</taxon>
        <taxon>Caulobacter</taxon>
    </lineage>
</organism>
<protein>
    <submittedName>
        <fullName evidence="2">Uncharacterized protein</fullName>
    </submittedName>
</protein>
<feature type="region of interest" description="Disordered" evidence="1">
    <location>
        <begin position="1"/>
        <end position="30"/>
    </location>
</feature>
<proteinExistence type="predicted"/>
<accession>A0ABU0INE6</accession>
<name>A0ABU0INE6_9CAUL</name>
<dbReference type="RefSeq" id="WP_307344831.1">
    <property type="nucleotide sequence ID" value="NZ_JAUSVS010000001.1"/>
</dbReference>